<feature type="transmembrane region" description="Helical" evidence="1">
    <location>
        <begin position="111"/>
        <end position="130"/>
    </location>
</feature>
<organism evidence="2">
    <name type="scientific">Monilinia fructicola</name>
    <name type="common">Brown rot fungus</name>
    <name type="synonym">Ciboria fructicola</name>
    <dbReference type="NCBI Taxonomy" id="38448"/>
    <lineage>
        <taxon>Eukaryota</taxon>
        <taxon>Fungi</taxon>
        <taxon>Dikarya</taxon>
        <taxon>Ascomycota</taxon>
        <taxon>Pezizomycotina</taxon>
        <taxon>Leotiomycetes</taxon>
        <taxon>Helotiales</taxon>
        <taxon>Sclerotiniaceae</taxon>
        <taxon>Monilinia</taxon>
    </lineage>
</organism>
<sequence length="134" mass="15553">MLDVNFFLAKIRYSVPISLAFEDKNHLSVQSEIFALKTERLESIAGLFDSVSSFRLIFILLKTKERWGWLTSKLSLDSLYIKKKKAKILIQSWYCENVAQLCLRKVATTSYIIILALIFHFFLLLSLYPLSLVL</sequence>
<proteinExistence type="predicted"/>
<evidence type="ECO:0000256" key="1">
    <source>
        <dbReference type="SAM" id="Phobius"/>
    </source>
</evidence>
<dbReference type="RefSeq" id="YP_010121850.1">
    <property type="nucleotide sequence ID" value="NC_056195.1"/>
</dbReference>
<reference evidence="2" key="1">
    <citation type="submission" date="2020-01" db="EMBL/GenBank/DDBJ databases">
        <authorList>
            <person name="Ozkilinc H."/>
            <person name="Yildiz G."/>
        </authorList>
    </citation>
    <scope>NUCLEOTIDE SEQUENCE</scope>
</reference>
<gene>
    <name evidence="2" type="primary">orf152</name>
</gene>
<keyword evidence="1" id="KW-0472">Membrane</keyword>
<name>A0A889XPH1_MONFR</name>
<dbReference type="GeneID" id="65324698"/>
<geneLocation type="mitochondrion" evidence="2"/>
<dbReference type="EMBL" id="MT005827">
    <property type="protein sequence ID" value="QRF72226.1"/>
    <property type="molecule type" value="Genomic_DNA"/>
</dbReference>
<keyword evidence="1" id="KW-0812">Transmembrane</keyword>
<dbReference type="AlphaFoldDB" id="A0A889XPH1"/>
<keyword evidence="1" id="KW-1133">Transmembrane helix</keyword>
<accession>A0A889XPH1</accession>
<protein>
    <submittedName>
        <fullName evidence="2">Uncharacterized protein</fullName>
    </submittedName>
</protein>
<evidence type="ECO:0000313" key="2">
    <source>
        <dbReference type="EMBL" id="QRF72226.1"/>
    </source>
</evidence>
<keyword evidence="2" id="KW-0496">Mitochondrion</keyword>